<dbReference type="RefSeq" id="XP_007335923.1">
    <property type="nucleotide sequence ID" value="XM_007335861.1"/>
</dbReference>
<dbReference type="HOGENOM" id="CLU_3031807_0_0_1"/>
<protein>
    <submittedName>
        <fullName evidence="2">Uncharacterized protein</fullName>
    </submittedName>
</protein>
<evidence type="ECO:0000313" key="3">
    <source>
        <dbReference type="Proteomes" id="UP000008493"/>
    </source>
</evidence>
<name>K5WRQ9_AGABU</name>
<feature type="compositionally biased region" description="Pro residues" evidence="1">
    <location>
        <begin position="7"/>
        <end position="25"/>
    </location>
</feature>
<dbReference type="GeneID" id="18828363"/>
<dbReference type="EMBL" id="JH972729">
    <property type="protein sequence ID" value="EKM73438.1"/>
    <property type="molecule type" value="Genomic_DNA"/>
</dbReference>
<dbReference type="AlphaFoldDB" id="K5WRQ9"/>
<sequence length="55" mass="6048">MTVDPSSSPPSFLPSPPSPPSPSLPFPPHCSPRLIFKTLFLPILDAFLGDFWRVI</sequence>
<reference evidence="3" key="1">
    <citation type="journal article" date="2012" name="Proc. Natl. Acad. Sci. U.S.A.">
        <title>Genome sequence of the button mushroom Agaricus bisporus reveals mechanisms governing adaptation to a humic-rich ecological niche.</title>
        <authorList>
            <person name="Morin E."/>
            <person name="Kohler A."/>
            <person name="Baker A.R."/>
            <person name="Foulongne-Oriol M."/>
            <person name="Lombard V."/>
            <person name="Nagy L.G."/>
            <person name="Ohm R.A."/>
            <person name="Patyshakuliyeva A."/>
            <person name="Brun A."/>
            <person name="Aerts A.L."/>
            <person name="Bailey A.M."/>
            <person name="Billette C."/>
            <person name="Coutinho P.M."/>
            <person name="Deakin G."/>
            <person name="Doddapaneni H."/>
            <person name="Floudas D."/>
            <person name="Grimwood J."/>
            <person name="Hilden K."/>
            <person name="Kuees U."/>
            <person name="LaButti K.M."/>
            <person name="Lapidus A."/>
            <person name="Lindquist E.A."/>
            <person name="Lucas S.M."/>
            <person name="Murat C."/>
            <person name="Riley R.W."/>
            <person name="Salamov A.A."/>
            <person name="Schmutz J."/>
            <person name="Subramanian V."/>
            <person name="Woesten H.A.B."/>
            <person name="Xu J."/>
            <person name="Eastwood D.C."/>
            <person name="Foster G.D."/>
            <person name="Sonnenberg A.S."/>
            <person name="Cullen D."/>
            <person name="de Vries R.P."/>
            <person name="Lundell T."/>
            <person name="Hibbett D.S."/>
            <person name="Henrissat B."/>
            <person name="Burton K.S."/>
            <person name="Kerrigan R.W."/>
            <person name="Challen M.P."/>
            <person name="Grigoriev I.V."/>
            <person name="Martin F."/>
        </authorList>
    </citation>
    <scope>NUCLEOTIDE SEQUENCE [LARGE SCALE GENOMIC DNA]</scope>
    <source>
        <strain evidence="3">JB137-S8 / ATCC MYA-4627 / FGSC 10392</strain>
    </source>
</reference>
<organism evidence="2 3">
    <name type="scientific">Agaricus bisporus var. burnettii (strain JB137-S8 / ATCC MYA-4627 / FGSC 10392)</name>
    <name type="common">White button mushroom</name>
    <dbReference type="NCBI Taxonomy" id="597362"/>
    <lineage>
        <taxon>Eukaryota</taxon>
        <taxon>Fungi</taxon>
        <taxon>Dikarya</taxon>
        <taxon>Basidiomycota</taxon>
        <taxon>Agaricomycotina</taxon>
        <taxon>Agaricomycetes</taxon>
        <taxon>Agaricomycetidae</taxon>
        <taxon>Agaricales</taxon>
        <taxon>Agaricineae</taxon>
        <taxon>Agaricaceae</taxon>
        <taxon>Agaricus</taxon>
    </lineage>
</organism>
<evidence type="ECO:0000313" key="2">
    <source>
        <dbReference type="EMBL" id="EKM73438.1"/>
    </source>
</evidence>
<evidence type="ECO:0000256" key="1">
    <source>
        <dbReference type="SAM" id="MobiDB-lite"/>
    </source>
</evidence>
<feature type="region of interest" description="Disordered" evidence="1">
    <location>
        <begin position="1"/>
        <end position="25"/>
    </location>
</feature>
<dbReference type="KEGG" id="abp:AGABI1DRAFT134775"/>
<keyword evidence="3" id="KW-1185">Reference proteome</keyword>
<accession>K5WRQ9</accession>
<proteinExistence type="predicted"/>
<dbReference type="Proteomes" id="UP000008493">
    <property type="component" value="Unassembled WGS sequence"/>
</dbReference>
<gene>
    <name evidence="2" type="ORF">AGABI1DRAFT_134775</name>
</gene>
<dbReference type="InParanoid" id="K5WRQ9"/>